<gene>
    <name evidence="1" type="ORF">T478_0333</name>
</gene>
<dbReference type="Proteomes" id="UP000030944">
    <property type="component" value="Chromosome"/>
</dbReference>
<proteinExistence type="predicted"/>
<organism evidence="1 2">
    <name type="scientific">Candidatus Nitrosopelagicus brevis</name>
    <dbReference type="NCBI Taxonomy" id="1410606"/>
    <lineage>
        <taxon>Archaea</taxon>
        <taxon>Nitrososphaerota</taxon>
    </lineage>
</organism>
<dbReference type="STRING" id="1410606.T478_0333"/>
<sequence length="46" mass="5401">MSLEQEFIDQIKKSKGSKPEEKFVTFFSNYLENNGCKIKLKLMQSN</sequence>
<dbReference type="KEGG" id="nbv:T478_0333"/>
<protein>
    <submittedName>
        <fullName evidence="1">Uncharacterized protein</fullName>
    </submittedName>
</protein>
<reference evidence="1 2" key="1">
    <citation type="journal article" date="2015" name="Proc. Natl. Acad. Sci. U.S.A.">
        <title>Genomic and proteomic characterization of "Candidatus Nitrosopelagicus brevis": An ammonia-oxidizing archaeon from the open ocean.</title>
        <authorList>
            <person name="Santoro A.E."/>
            <person name="Dupont C.L."/>
            <person name="Richter R.A."/>
            <person name="Craig M.T."/>
            <person name="Carini P."/>
            <person name="McIlvin M.R."/>
            <person name="Yang Y."/>
            <person name="Orsi W.D."/>
            <person name="Moran D.M."/>
            <person name="Saito M.A."/>
        </authorList>
    </citation>
    <scope>NUCLEOTIDE SEQUENCE [LARGE SCALE GENOMIC DNA]</scope>
    <source>
        <strain evidence="2">V2</strain>
    </source>
</reference>
<dbReference type="HOGENOM" id="CLU_3178393_0_0_2"/>
<name>A0A0A7UZ79_9ARCH</name>
<dbReference type="EMBL" id="CP007026">
    <property type="protein sequence ID" value="AJA92079.1"/>
    <property type="molecule type" value="Genomic_DNA"/>
</dbReference>
<accession>A0A0A7UZ79</accession>
<dbReference type="AlphaFoldDB" id="A0A0A7UZ79"/>
<evidence type="ECO:0000313" key="2">
    <source>
        <dbReference type="Proteomes" id="UP000030944"/>
    </source>
</evidence>
<evidence type="ECO:0000313" key="1">
    <source>
        <dbReference type="EMBL" id="AJA92079.1"/>
    </source>
</evidence>